<evidence type="ECO:0000256" key="2">
    <source>
        <dbReference type="ARBA" id="ARBA00009477"/>
    </source>
</evidence>
<evidence type="ECO:0000256" key="3">
    <source>
        <dbReference type="ARBA" id="ARBA00023054"/>
    </source>
</evidence>
<feature type="transmembrane region" description="Helical" evidence="6">
    <location>
        <begin position="41"/>
        <end position="59"/>
    </location>
</feature>
<feature type="region of interest" description="Disordered" evidence="5">
    <location>
        <begin position="1"/>
        <end position="32"/>
    </location>
</feature>
<feature type="coiled-coil region" evidence="4">
    <location>
        <begin position="131"/>
        <end position="165"/>
    </location>
</feature>
<dbReference type="NCBIfam" id="TIGR01730">
    <property type="entry name" value="RND_mfp"/>
    <property type="match status" value="1"/>
</dbReference>
<dbReference type="GO" id="GO:0016020">
    <property type="term" value="C:membrane"/>
    <property type="evidence" value="ECO:0007669"/>
    <property type="project" value="InterPro"/>
</dbReference>
<organism evidence="9 10">
    <name type="scientific">Candidatus Lachnoclostridium stercorigallinarum</name>
    <dbReference type="NCBI Taxonomy" id="2838634"/>
    <lineage>
        <taxon>Bacteria</taxon>
        <taxon>Bacillati</taxon>
        <taxon>Bacillota</taxon>
        <taxon>Clostridia</taxon>
        <taxon>Lachnospirales</taxon>
        <taxon>Lachnospiraceae</taxon>
    </lineage>
</organism>
<name>A0A9D2GFI0_9FIRM</name>
<dbReference type="Gene3D" id="2.40.420.20">
    <property type="match status" value="1"/>
</dbReference>
<feature type="coiled-coil region" evidence="4">
    <location>
        <begin position="331"/>
        <end position="365"/>
    </location>
</feature>
<reference evidence="9" key="2">
    <citation type="submission" date="2021-04" db="EMBL/GenBank/DDBJ databases">
        <authorList>
            <person name="Gilroy R."/>
        </authorList>
    </citation>
    <scope>NUCLEOTIDE SEQUENCE</scope>
    <source>
        <strain evidence="9">ChiBcec1-1093</strain>
    </source>
</reference>
<reference evidence="9" key="1">
    <citation type="journal article" date="2021" name="PeerJ">
        <title>Extensive microbial diversity within the chicken gut microbiome revealed by metagenomics and culture.</title>
        <authorList>
            <person name="Gilroy R."/>
            <person name="Ravi A."/>
            <person name="Getino M."/>
            <person name="Pursley I."/>
            <person name="Horton D.L."/>
            <person name="Alikhan N.F."/>
            <person name="Baker D."/>
            <person name="Gharbi K."/>
            <person name="Hall N."/>
            <person name="Watson M."/>
            <person name="Adriaenssens E.M."/>
            <person name="Foster-Nyarko E."/>
            <person name="Jarju S."/>
            <person name="Secka A."/>
            <person name="Antonio M."/>
            <person name="Oren A."/>
            <person name="Chaudhuri R.R."/>
            <person name="La Ragione R."/>
            <person name="Hildebrand F."/>
            <person name="Pallen M.J."/>
        </authorList>
    </citation>
    <scope>NUCLEOTIDE SEQUENCE</scope>
    <source>
        <strain evidence="9">ChiBcec1-1093</strain>
    </source>
</reference>
<evidence type="ECO:0000259" key="7">
    <source>
        <dbReference type="Pfam" id="PF25917"/>
    </source>
</evidence>
<dbReference type="PANTHER" id="PTHR32347">
    <property type="entry name" value="EFFLUX SYSTEM COMPONENT YKNX-RELATED"/>
    <property type="match status" value="1"/>
</dbReference>
<comment type="caution">
    <text evidence="9">The sequence shown here is derived from an EMBL/GenBank/DDBJ whole genome shotgun (WGS) entry which is preliminary data.</text>
</comment>
<evidence type="ECO:0000259" key="8">
    <source>
        <dbReference type="Pfam" id="PF25990"/>
    </source>
</evidence>
<dbReference type="InterPro" id="IPR058625">
    <property type="entry name" value="MdtA-like_BSH"/>
</dbReference>
<dbReference type="EMBL" id="DXBC01000006">
    <property type="protein sequence ID" value="HIZ78213.1"/>
    <property type="molecule type" value="Genomic_DNA"/>
</dbReference>
<dbReference type="AlphaFoldDB" id="A0A9D2GFI0"/>
<dbReference type="GO" id="GO:0022857">
    <property type="term" value="F:transmembrane transporter activity"/>
    <property type="evidence" value="ECO:0007669"/>
    <property type="project" value="InterPro"/>
</dbReference>
<evidence type="ECO:0000256" key="1">
    <source>
        <dbReference type="ARBA" id="ARBA00004196"/>
    </source>
</evidence>
<keyword evidence="3 4" id="KW-0175">Coiled coil</keyword>
<feature type="compositionally biased region" description="Basic and acidic residues" evidence="5">
    <location>
        <begin position="1"/>
        <end position="10"/>
    </location>
</feature>
<dbReference type="SUPFAM" id="SSF111369">
    <property type="entry name" value="HlyD-like secretion proteins"/>
    <property type="match status" value="2"/>
</dbReference>
<dbReference type="InterPro" id="IPR058636">
    <property type="entry name" value="Beta-barrel_YknX"/>
</dbReference>
<dbReference type="Pfam" id="PF25990">
    <property type="entry name" value="Beta-barrel_YknX"/>
    <property type="match status" value="1"/>
</dbReference>
<keyword evidence="6" id="KW-1133">Transmembrane helix</keyword>
<dbReference type="GO" id="GO:0030313">
    <property type="term" value="C:cell envelope"/>
    <property type="evidence" value="ECO:0007669"/>
    <property type="project" value="UniProtKB-SubCell"/>
</dbReference>
<evidence type="ECO:0000313" key="10">
    <source>
        <dbReference type="Proteomes" id="UP000824101"/>
    </source>
</evidence>
<keyword evidence="6" id="KW-0812">Transmembrane</keyword>
<protein>
    <submittedName>
        <fullName evidence="9">Efflux RND transporter periplasmic adaptor subunit</fullName>
    </submittedName>
</protein>
<accession>A0A9D2GFI0</accession>
<comment type="similarity">
    <text evidence="2">Belongs to the membrane fusion protein (MFP) (TC 8.A.1) family.</text>
</comment>
<sequence length="586" mass="62374">MSVKRPDLKKLAARFSKKKNDGQETKPAGKKSKKKITKKKLILGSAVILVFIVGGAIFLQRRHQAASEDAQEQRTATVQRQTITSTLSASGSLKAKDSYDITSLVEGEVLTADFEEGDQVTEGQVLYQIDSSSMESQITSAQNSLQRAQEDLADAQADYNEAVTKFSGNTYKSTRSGYIKTLYIEAGDRVSGATTIADIYDDTTMKLKVPFLSADAASIAAGTECTVTLTDTGEILSGTVTSVSNMDETITGGRIVRYVHVQVTNPGGLTTSHMGVVTVGDMTCVEEGTFEPAVETTMTAEDLDSIVEIENLLVSEGDYVSEGTALFSMTASSADRMMRDYENSLDSAEQQVESAENSLETTQDSYDDYTITAPISGQVITKNVNAGETITRDSNSETTLAVIYDLSELTFEMSIDEMDIQSVEVGQKVQVVADAFEDQTFTGTVTNVSINGSYSNGVTNYPVTVTMDDMGDLIPGMNVTGTIILDEAEDVLAIPADSLMRGNRVYVKDESAAEEPGVPAGFRSVEVETGLISDEYVEIISGLSEGDEVYVDESSTDSSTSMMPMGGMGGGGMGGGMGGGGGMGPR</sequence>
<dbReference type="Pfam" id="PF25917">
    <property type="entry name" value="BSH_RND"/>
    <property type="match status" value="1"/>
</dbReference>
<feature type="domain" description="YknX-like beta-barrel" evidence="8">
    <location>
        <begin position="412"/>
        <end position="480"/>
    </location>
</feature>
<evidence type="ECO:0000313" key="9">
    <source>
        <dbReference type="EMBL" id="HIZ78213.1"/>
    </source>
</evidence>
<evidence type="ECO:0000256" key="5">
    <source>
        <dbReference type="SAM" id="MobiDB-lite"/>
    </source>
</evidence>
<evidence type="ECO:0000256" key="6">
    <source>
        <dbReference type="SAM" id="Phobius"/>
    </source>
</evidence>
<evidence type="ECO:0000256" key="4">
    <source>
        <dbReference type="SAM" id="Coils"/>
    </source>
</evidence>
<dbReference type="Proteomes" id="UP000824101">
    <property type="component" value="Unassembled WGS sequence"/>
</dbReference>
<dbReference type="Gene3D" id="2.40.30.170">
    <property type="match status" value="2"/>
</dbReference>
<dbReference type="InterPro" id="IPR050465">
    <property type="entry name" value="UPF0194_transport"/>
</dbReference>
<proteinExistence type="inferred from homology"/>
<feature type="domain" description="Multidrug resistance protein MdtA-like barrel-sandwich hybrid" evidence="7">
    <location>
        <begin position="100"/>
        <end position="140"/>
    </location>
</feature>
<keyword evidence="6" id="KW-0472">Membrane</keyword>
<dbReference type="InterPro" id="IPR006143">
    <property type="entry name" value="RND_pump_MFP"/>
</dbReference>
<comment type="subcellular location">
    <subcellularLocation>
        <location evidence="1">Cell envelope</location>
    </subcellularLocation>
</comment>
<dbReference type="PANTHER" id="PTHR32347:SF14">
    <property type="entry name" value="EFFLUX SYSTEM COMPONENT YKNX-RELATED"/>
    <property type="match status" value="1"/>
</dbReference>
<dbReference type="Gene3D" id="2.40.50.100">
    <property type="match status" value="2"/>
</dbReference>
<gene>
    <name evidence="9" type="ORF">IAA17_00270</name>
</gene>